<keyword evidence="5" id="KW-1185">Reference proteome</keyword>
<dbReference type="Proteomes" id="UP001057702">
    <property type="component" value="Unassembled WGS sequence"/>
</dbReference>
<evidence type="ECO:0000256" key="3">
    <source>
        <dbReference type="SAM" id="SignalP"/>
    </source>
</evidence>
<protein>
    <submittedName>
        <fullName evidence="4">Uncharacterized protein</fullName>
    </submittedName>
</protein>
<feature type="signal peptide" evidence="3">
    <location>
        <begin position="1"/>
        <end position="25"/>
    </location>
</feature>
<feature type="transmembrane region" description="Helical" evidence="2">
    <location>
        <begin position="197"/>
        <end position="218"/>
    </location>
</feature>
<keyword evidence="2" id="KW-0812">Transmembrane</keyword>
<proteinExistence type="predicted"/>
<reference evidence="4" key="1">
    <citation type="submission" date="2022-06" db="EMBL/GenBank/DDBJ databases">
        <title>Draft genome sequence of Streptomyces sp. RB6PN25 isolated from peat swamp forest in Thailand.</title>
        <authorList>
            <person name="Duangmal K."/>
            <person name="Klaysubun C."/>
        </authorList>
    </citation>
    <scope>NUCLEOTIDE SEQUENCE</scope>
    <source>
        <strain evidence="4">RB6PN25</strain>
    </source>
</reference>
<evidence type="ECO:0000313" key="5">
    <source>
        <dbReference type="Proteomes" id="UP001057702"/>
    </source>
</evidence>
<feature type="chain" id="PRO_5046939683" evidence="3">
    <location>
        <begin position="26"/>
        <end position="225"/>
    </location>
</feature>
<feature type="region of interest" description="Disordered" evidence="1">
    <location>
        <begin position="132"/>
        <end position="172"/>
    </location>
</feature>
<dbReference type="RefSeq" id="WP_255924275.1">
    <property type="nucleotide sequence ID" value="NZ_JANFNG010000055.1"/>
</dbReference>
<keyword evidence="3" id="KW-0732">Signal</keyword>
<gene>
    <name evidence="4" type="ORF">NGB36_32475</name>
</gene>
<keyword evidence="2" id="KW-1133">Transmembrane helix</keyword>
<keyword evidence="2" id="KW-0472">Membrane</keyword>
<feature type="compositionally biased region" description="Low complexity" evidence="1">
    <location>
        <begin position="132"/>
        <end position="170"/>
    </location>
</feature>
<dbReference type="EMBL" id="JANFNG010000055">
    <property type="protein sequence ID" value="MCQ4085152.1"/>
    <property type="molecule type" value="Genomic_DNA"/>
</dbReference>
<evidence type="ECO:0000313" key="4">
    <source>
        <dbReference type="EMBL" id="MCQ4085152.1"/>
    </source>
</evidence>
<comment type="caution">
    <text evidence="4">The sequence shown here is derived from an EMBL/GenBank/DDBJ whole genome shotgun (WGS) entry which is preliminary data.</text>
</comment>
<sequence>MRKSHLLVVATSATVVFIGAAPAFAGTGTGQVIVSPSMASPGQMVNVSGTCPNNGGSLQWVGSPAFAARSGDPYYAMTGKGGSAAMASTNPVNWSGRAMISQHAKPGKATVTARCGTVNIAVQIIVVNRGTTGTMPTPTRSGGMMMGSSMPSTMPSSMPSAMPSMTTATSQGQMGVMPSGAPDTGAVASGPSFPGGYAAEGAVGGVLLGAAGAAVFLLRRARVHR</sequence>
<accession>A0ABT1Q5F7</accession>
<organism evidence="4 5">
    <name type="scientific">Streptomyces humicola</name>
    <dbReference type="NCBI Taxonomy" id="2953240"/>
    <lineage>
        <taxon>Bacteria</taxon>
        <taxon>Bacillati</taxon>
        <taxon>Actinomycetota</taxon>
        <taxon>Actinomycetes</taxon>
        <taxon>Kitasatosporales</taxon>
        <taxon>Streptomycetaceae</taxon>
        <taxon>Streptomyces</taxon>
    </lineage>
</organism>
<name>A0ABT1Q5F7_9ACTN</name>
<evidence type="ECO:0000256" key="2">
    <source>
        <dbReference type="SAM" id="Phobius"/>
    </source>
</evidence>
<evidence type="ECO:0000256" key="1">
    <source>
        <dbReference type="SAM" id="MobiDB-lite"/>
    </source>
</evidence>